<sequence length="105" mass="11763">MRKEEGKRSQAEETSMIGQKAILYSRRLTLSRLGIITGARFTRRSRKTLGLEYAFGVRLTALYIGDLPSVLSSGWPVESILAVGLGSLSHQEMYNQANFQIRDGR</sequence>
<evidence type="ECO:0000313" key="1">
    <source>
        <dbReference type="EMBL" id="GER38299.1"/>
    </source>
</evidence>
<dbReference type="EMBL" id="BKCP01005461">
    <property type="protein sequence ID" value="GER38299.1"/>
    <property type="molecule type" value="Genomic_DNA"/>
</dbReference>
<proteinExistence type="predicted"/>
<gene>
    <name evidence="1" type="ORF">STAS_14760</name>
</gene>
<protein>
    <submittedName>
        <fullName evidence="1">P-loop containing nucleoside triphosphatehydrolases superfamily protein</fullName>
    </submittedName>
</protein>
<evidence type="ECO:0000313" key="2">
    <source>
        <dbReference type="Proteomes" id="UP000325081"/>
    </source>
</evidence>
<keyword evidence="2" id="KW-1185">Reference proteome</keyword>
<accession>A0A5A7PZH9</accession>
<dbReference type="Proteomes" id="UP000325081">
    <property type="component" value="Unassembled WGS sequence"/>
</dbReference>
<comment type="caution">
    <text evidence="1">The sequence shown here is derived from an EMBL/GenBank/DDBJ whole genome shotgun (WGS) entry which is preliminary data.</text>
</comment>
<dbReference type="AlphaFoldDB" id="A0A5A7PZH9"/>
<dbReference type="GO" id="GO:0016787">
    <property type="term" value="F:hydrolase activity"/>
    <property type="evidence" value="ECO:0007669"/>
    <property type="project" value="UniProtKB-KW"/>
</dbReference>
<keyword evidence="1" id="KW-0378">Hydrolase</keyword>
<name>A0A5A7PZH9_STRAF</name>
<organism evidence="1 2">
    <name type="scientific">Striga asiatica</name>
    <name type="common">Asiatic witchweed</name>
    <name type="synonym">Buchnera asiatica</name>
    <dbReference type="NCBI Taxonomy" id="4170"/>
    <lineage>
        <taxon>Eukaryota</taxon>
        <taxon>Viridiplantae</taxon>
        <taxon>Streptophyta</taxon>
        <taxon>Embryophyta</taxon>
        <taxon>Tracheophyta</taxon>
        <taxon>Spermatophyta</taxon>
        <taxon>Magnoliopsida</taxon>
        <taxon>eudicotyledons</taxon>
        <taxon>Gunneridae</taxon>
        <taxon>Pentapetalae</taxon>
        <taxon>asterids</taxon>
        <taxon>lamiids</taxon>
        <taxon>Lamiales</taxon>
        <taxon>Orobanchaceae</taxon>
        <taxon>Buchnereae</taxon>
        <taxon>Striga</taxon>
    </lineage>
</organism>
<reference evidence="2" key="1">
    <citation type="journal article" date="2019" name="Curr. Biol.">
        <title>Genome Sequence of Striga asiatica Provides Insight into the Evolution of Plant Parasitism.</title>
        <authorList>
            <person name="Yoshida S."/>
            <person name="Kim S."/>
            <person name="Wafula E.K."/>
            <person name="Tanskanen J."/>
            <person name="Kim Y.M."/>
            <person name="Honaas L."/>
            <person name="Yang Z."/>
            <person name="Spallek T."/>
            <person name="Conn C.E."/>
            <person name="Ichihashi Y."/>
            <person name="Cheong K."/>
            <person name="Cui S."/>
            <person name="Der J.P."/>
            <person name="Gundlach H."/>
            <person name="Jiao Y."/>
            <person name="Hori C."/>
            <person name="Ishida J.K."/>
            <person name="Kasahara H."/>
            <person name="Kiba T."/>
            <person name="Kim M.S."/>
            <person name="Koo N."/>
            <person name="Laohavisit A."/>
            <person name="Lee Y.H."/>
            <person name="Lumba S."/>
            <person name="McCourt P."/>
            <person name="Mortimer J.C."/>
            <person name="Mutuku J.M."/>
            <person name="Nomura T."/>
            <person name="Sasaki-Sekimoto Y."/>
            <person name="Seto Y."/>
            <person name="Wang Y."/>
            <person name="Wakatake T."/>
            <person name="Sakakibara H."/>
            <person name="Demura T."/>
            <person name="Yamaguchi S."/>
            <person name="Yoneyama K."/>
            <person name="Manabe R.I."/>
            <person name="Nelson D.C."/>
            <person name="Schulman A.H."/>
            <person name="Timko M.P."/>
            <person name="dePamphilis C.W."/>
            <person name="Choi D."/>
            <person name="Shirasu K."/>
        </authorList>
    </citation>
    <scope>NUCLEOTIDE SEQUENCE [LARGE SCALE GENOMIC DNA]</scope>
    <source>
        <strain evidence="2">cv. UVA1</strain>
    </source>
</reference>